<dbReference type="Pfam" id="PF08240">
    <property type="entry name" value="ADH_N"/>
    <property type="match status" value="1"/>
</dbReference>
<gene>
    <name evidence="2" type="primary">lovC</name>
    <name evidence="2" type="ORF">Hypma_014887</name>
</gene>
<dbReference type="SUPFAM" id="SSF51735">
    <property type="entry name" value="NAD(P)-binding Rossmann-fold domains"/>
    <property type="match status" value="1"/>
</dbReference>
<evidence type="ECO:0000259" key="1">
    <source>
        <dbReference type="SMART" id="SM00829"/>
    </source>
</evidence>
<dbReference type="Pfam" id="PF00107">
    <property type="entry name" value="ADH_zinc_N"/>
    <property type="match status" value="1"/>
</dbReference>
<dbReference type="PANTHER" id="PTHR45348">
    <property type="entry name" value="HYPOTHETICAL OXIDOREDUCTASE (EUROFUNG)"/>
    <property type="match status" value="1"/>
</dbReference>
<sequence>MPQKQHKALFLESKYGEFKVKDRDTPKPGPGELLVRNEAVALNPVEWKIQTYGISIEDYPAILGYDIAGMVEEIGEGVSGYLKGDRVFFQGSVPPDRAGFQQYTIAVAEFTAKIPPNLSFDEAASVPSGLASAVIGLYTPKPHGPGNTPPFDTSARGIYAKKPLVVLGGSASVGQNVIQLAKLSGFSPIITTASSGNEVYLKSLGATHIIDRTIPLSNLSNEITKITTAPIELVYDAVASEETQQTGYDILADGGHLVMILSQKFKASSAKKTTFNFFGSWSDPQRRELGVALHGVLTGLLEQGLIKPNRVEVLPGGLNGVQLGLDKLKANQVSGGKLLIRPQETV</sequence>
<evidence type="ECO:0000313" key="3">
    <source>
        <dbReference type="Proteomes" id="UP000076154"/>
    </source>
</evidence>
<proteinExistence type="predicted"/>
<dbReference type="PANTHER" id="PTHR45348:SF2">
    <property type="entry name" value="ZINC-TYPE ALCOHOL DEHYDROGENASE-LIKE PROTEIN C2E1P3.01"/>
    <property type="match status" value="1"/>
</dbReference>
<dbReference type="Proteomes" id="UP000076154">
    <property type="component" value="Unassembled WGS sequence"/>
</dbReference>
<comment type="caution">
    <text evidence="2">The sequence shown here is derived from an EMBL/GenBank/DDBJ whole genome shotgun (WGS) entry which is preliminary data.</text>
</comment>
<accession>A0A369K4S2</accession>
<dbReference type="InterPro" id="IPR011032">
    <property type="entry name" value="GroES-like_sf"/>
</dbReference>
<dbReference type="InterPro" id="IPR047122">
    <property type="entry name" value="Trans-enoyl_RdTase-like"/>
</dbReference>
<dbReference type="FunCoup" id="A0A369K4S2">
    <property type="interactions" value="10"/>
</dbReference>
<keyword evidence="3" id="KW-1185">Reference proteome</keyword>
<dbReference type="InterPro" id="IPR020843">
    <property type="entry name" value="ER"/>
</dbReference>
<dbReference type="InterPro" id="IPR013149">
    <property type="entry name" value="ADH-like_C"/>
</dbReference>
<evidence type="ECO:0000313" key="2">
    <source>
        <dbReference type="EMBL" id="RDB28572.1"/>
    </source>
</evidence>
<dbReference type="STRING" id="39966.A0A369K4S2"/>
<name>A0A369K4S2_HYPMA</name>
<dbReference type="Gene3D" id="3.90.180.10">
    <property type="entry name" value="Medium-chain alcohol dehydrogenases, catalytic domain"/>
    <property type="match status" value="1"/>
</dbReference>
<dbReference type="GO" id="GO:0016651">
    <property type="term" value="F:oxidoreductase activity, acting on NAD(P)H"/>
    <property type="evidence" value="ECO:0007669"/>
    <property type="project" value="InterPro"/>
</dbReference>
<organism evidence="2 3">
    <name type="scientific">Hypsizygus marmoreus</name>
    <name type="common">White beech mushroom</name>
    <name type="synonym">Agaricus marmoreus</name>
    <dbReference type="NCBI Taxonomy" id="39966"/>
    <lineage>
        <taxon>Eukaryota</taxon>
        <taxon>Fungi</taxon>
        <taxon>Dikarya</taxon>
        <taxon>Basidiomycota</taxon>
        <taxon>Agaricomycotina</taxon>
        <taxon>Agaricomycetes</taxon>
        <taxon>Agaricomycetidae</taxon>
        <taxon>Agaricales</taxon>
        <taxon>Tricholomatineae</taxon>
        <taxon>Lyophyllaceae</taxon>
        <taxon>Hypsizygus</taxon>
    </lineage>
</organism>
<dbReference type="InterPro" id="IPR013154">
    <property type="entry name" value="ADH-like_N"/>
</dbReference>
<reference evidence="2" key="1">
    <citation type="submission" date="2018-04" db="EMBL/GenBank/DDBJ databases">
        <title>Whole genome sequencing of Hypsizygus marmoreus.</title>
        <authorList>
            <person name="Choi I.-G."/>
            <person name="Min B."/>
            <person name="Kim J.-G."/>
            <person name="Kim S."/>
            <person name="Oh Y.-L."/>
            <person name="Kong W.-S."/>
            <person name="Park H."/>
            <person name="Jeong J."/>
            <person name="Song E.-S."/>
        </authorList>
    </citation>
    <scope>NUCLEOTIDE SEQUENCE [LARGE SCALE GENOMIC DNA]</scope>
    <source>
        <strain evidence="2">51987-8</strain>
    </source>
</reference>
<dbReference type="OrthoDB" id="3233595at2759"/>
<dbReference type="AlphaFoldDB" id="A0A369K4S2"/>
<dbReference type="CDD" id="cd08249">
    <property type="entry name" value="enoyl_reductase_like"/>
    <property type="match status" value="1"/>
</dbReference>
<protein>
    <submittedName>
        <fullName evidence="2">Enoyl reductase LovC</fullName>
    </submittedName>
</protein>
<feature type="domain" description="Enoyl reductase (ER)" evidence="1">
    <location>
        <begin position="16"/>
        <end position="340"/>
    </location>
</feature>
<dbReference type="SMART" id="SM00829">
    <property type="entry name" value="PKS_ER"/>
    <property type="match status" value="1"/>
</dbReference>
<dbReference type="SUPFAM" id="SSF50129">
    <property type="entry name" value="GroES-like"/>
    <property type="match status" value="1"/>
</dbReference>
<dbReference type="Gene3D" id="3.40.50.720">
    <property type="entry name" value="NAD(P)-binding Rossmann-like Domain"/>
    <property type="match status" value="1"/>
</dbReference>
<dbReference type="InParanoid" id="A0A369K4S2"/>
<dbReference type="InterPro" id="IPR036291">
    <property type="entry name" value="NAD(P)-bd_dom_sf"/>
</dbReference>
<dbReference type="EMBL" id="LUEZ02000010">
    <property type="protein sequence ID" value="RDB28572.1"/>
    <property type="molecule type" value="Genomic_DNA"/>
</dbReference>